<evidence type="ECO:0000313" key="3">
    <source>
        <dbReference type="Proteomes" id="UP000248961"/>
    </source>
</evidence>
<dbReference type="RefSeq" id="XP_025556549.1">
    <property type="nucleotide sequence ID" value="XM_025700935.1"/>
</dbReference>
<sequence length="241" mass="27344">MHERNVLNMIYGERKKSYFKIIFNCLTVNKVYKESVLKDHLHLTGPPHVTADHLPESSNQVRPRNTAVPIEILLSKIEQTKARVSTYSACHWMILWPDPASFIKLVPDRFLHPAPDSVVPQQWPCLPLESFVSTAATKVQNARRRVAGTRRARWLDPDTRSCDNPSDTRSDATRKSYQPGPPDTSGQYSRVRIRTVSLDGGGTHHHRWERAALFWASGGVRSRCASPAPQRRLPCSDRLSC</sequence>
<feature type="region of interest" description="Disordered" evidence="1">
    <location>
        <begin position="155"/>
        <end position="189"/>
    </location>
</feature>
<name>A0A395IBM9_ASPHC</name>
<dbReference type="VEuPathDB" id="FungiDB:BO97DRAFT_6037"/>
<organism evidence="2 3">
    <name type="scientific">Aspergillus homomorphus (strain CBS 101889)</name>
    <dbReference type="NCBI Taxonomy" id="1450537"/>
    <lineage>
        <taxon>Eukaryota</taxon>
        <taxon>Fungi</taxon>
        <taxon>Dikarya</taxon>
        <taxon>Ascomycota</taxon>
        <taxon>Pezizomycotina</taxon>
        <taxon>Eurotiomycetes</taxon>
        <taxon>Eurotiomycetidae</taxon>
        <taxon>Eurotiales</taxon>
        <taxon>Aspergillaceae</taxon>
        <taxon>Aspergillus</taxon>
        <taxon>Aspergillus subgen. Circumdati</taxon>
    </lineage>
</organism>
<gene>
    <name evidence="2" type="ORF">BO97DRAFT_6037</name>
</gene>
<evidence type="ECO:0000256" key="1">
    <source>
        <dbReference type="SAM" id="MobiDB-lite"/>
    </source>
</evidence>
<accession>A0A395IBM9</accession>
<dbReference type="EMBL" id="KZ824267">
    <property type="protein sequence ID" value="RAL17395.1"/>
    <property type="molecule type" value="Genomic_DNA"/>
</dbReference>
<dbReference type="Proteomes" id="UP000248961">
    <property type="component" value="Unassembled WGS sequence"/>
</dbReference>
<evidence type="ECO:0000313" key="2">
    <source>
        <dbReference type="EMBL" id="RAL17395.1"/>
    </source>
</evidence>
<proteinExistence type="predicted"/>
<dbReference type="GeneID" id="37205224"/>
<dbReference type="AlphaFoldDB" id="A0A395IBM9"/>
<reference evidence="2 3" key="1">
    <citation type="submission" date="2018-02" db="EMBL/GenBank/DDBJ databases">
        <title>The genomes of Aspergillus section Nigri reveals drivers in fungal speciation.</title>
        <authorList>
            <consortium name="DOE Joint Genome Institute"/>
            <person name="Vesth T.C."/>
            <person name="Nybo J."/>
            <person name="Theobald S."/>
            <person name="Brandl J."/>
            <person name="Frisvad J.C."/>
            <person name="Nielsen K.F."/>
            <person name="Lyhne E.K."/>
            <person name="Kogle M.E."/>
            <person name="Kuo A."/>
            <person name="Riley R."/>
            <person name="Clum A."/>
            <person name="Nolan M."/>
            <person name="Lipzen A."/>
            <person name="Salamov A."/>
            <person name="Henrissat B."/>
            <person name="Wiebenga A."/>
            <person name="De vries R.P."/>
            <person name="Grigoriev I.V."/>
            <person name="Mortensen U.H."/>
            <person name="Andersen M.R."/>
            <person name="Baker S.E."/>
        </authorList>
    </citation>
    <scope>NUCLEOTIDE SEQUENCE [LARGE SCALE GENOMIC DNA]</scope>
    <source>
        <strain evidence="2 3">CBS 101889</strain>
    </source>
</reference>
<feature type="compositionally biased region" description="Basic and acidic residues" evidence="1">
    <location>
        <begin position="155"/>
        <end position="174"/>
    </location>
</feature>
<protein>
    <submittedName>
        <fullName evidence="2">Uncharacterized protein</fullName>
    </submittedName>
</protein>
<keyword evidence="3" id="KW-1185">Reference proteome</keyword>